<keyword evidence="11 15" id="KW-0472">Membrane</keyword>
<dbReference type="PANTHER" id="PTHR27002:SF1050">
    <property type="entry name" value="CYSTEINE-RICH RECEPTOR-LIKE PROTEIN KINASE 5"/>
    <property type="match status" value="1"/>
</dbReference>
<evidence type="ECO:0000259" key="18">
    <source>
        <dbReference type="PROSITE" id="PS51473"/>
    </source>
</evidence>
<dbReference type="InterPro" id="IPR000719">
    <property type="entry name" value="Prot_kinase_dom"/>
</dbReference>
<evidence type="ECO:0000313" key="19">
    <source>
        <dbReference type="EMBL" id="KAI5312446.1"/>
    </source>
</evidence>
<dbReference type="GO" id="GO:0042742">
    <property type="term" value="P:defense response to bacterium"/>
    <property type="evidence" value="ECO:0007669"/>
    <property type="project" value="TreeGrafter"/>
</dbReference>
<evidence type="ECO:0000256" key="3">
    <source>
        <dbReference type="ARBA" id="ARBA00022679"/>
    </source>
</evidence>
<dbReference type="FunFam" id="1.10.510.10:FF:000129">
    <property type="entry name" value="cysteine-rich receptor-like protein kinase 10"/>
    <property type="match status" value="1"/>
</dbReference>
<dbReference type="InterPro" id="IPR001245">
    <property type="entry name" value="Ser-Thr/Tyr_kinase_cat_dom"/>
</dbReference>
<organism evidence="19 20">
    <name type="scientific">Prunus dulcis</name>
    <name type="common">Almond</name>
    <name type="synonym">Amygdalus dulcis</name>
    <dbReference type="NCBI Taxonomy" id="3755"/>
    <lineage>
        <taxon>Eukaryota</taxon>
        <taxon>Viridiplantae</taxon>
        <taxon>Streptophyta</taxon>
        <taxon>Embryophyta</taxon>
        <taxon>Tracheophyta</taxon>
        <taxon>Spermatophyta</taxon>
        <taxon>Magnoliopsida</taxon>
        <taxon>eudicotyledons</taxon>
        <taxon>Gunneridae</taxon>
        <taxon>Pentapetalae</taxon>
        <taxon>rosids</taxon>
        <taxon>fabids</taxon>
        <taxon>Rosales</taxon>
        <taxon>Rosaceae</taxon>
        <taxon>Amygdaloideae</taxon>
        <taxon>Amygdaleae</taxon>
        <taxon>Prunus</taxon>
    </lineage>
</organism>
<dbReference type="GO" id="GO:0004674">
    <property type="term" value="F:protein serine/threonine kinase activity"/>
    <property type="evidence" value="ECO:0007669"/>
    <property type="project" value="UniProtKB-KW"/>
</dbReference>
<dbReference type="InterPro" id="IPR011009">
    <property type="entry name" value="Kinase-like_dom_sf"/>
</dbReference>
<dbReference type="PROSITE" id="PS50011">
    <property type="entry name" value="PROTEIN_KINASE_DOM"/>
    <property type="match status" value="1"/>
</dbReference>
<accession>A0AAD4UUP4</accession>
<dbReference type="Proteomes" id="UP001054821">
    <property type="component" value="Chromosome 8"/>
</dbReference>
<evidence type="ECO:0000256" key="1">
    <source>
        <dbReference type="ARBA" id="ARBA00004167"/>
    </source>
</evidence>
<dbReference type="InterPro" id="IPR008271">
    <property type="entry name" value="Ser/Thr_kinase_AS"/>
</dbReference>
<keyword evidence="4 15" id="KW-0812">Transmembrane</keyword>
<sequence length="637" mass="71349">MILFYFLSSMLIVSFPTEAAYSGHNCSTLAGNSTSTFKSNLNQLLSTLSSNSNRNDTAGFYNATVGTAYGLFLCRRDVSARVCEECVANATSEALLRCPDNQQAVVWYDHCTLRYSNQPFYSEAATSPSMIRWSERNLTQYVEEPAELNDVLVTTLENLVPKAANATDKFATKEANFTSNLILFTLYSLGQCTQDLSAADCNACLQKGATQLVLGKQGGRVLYPSCNVRYEMYPFYQEVTSTTKQSLAPEPSLPPPSLPPPPSAPLSTRPGRSKVTFIIIVSTVGPVAFCLFVVIVAGCFFPKRLRRVREKYQAKRQQKKVGNDMKTVESLQFDLGTIETATNKFSDNKVKEDLVQFSREHLNEVVLVAKLQHRNLVRLLGFCLEGEETLLVYEYVSNKSLDHFLFEPTKREQLNWLRRCIIIGGIARGILYLHEDSRLRVIHRDLKASNILLDGDMNPKISDFGMAKMFGLDGQTQGNTKRIVGTLGYMAPEYAMEGLYSIKSDVFSFRILLLEIITGKRNFLGFDECVPTLLAYAWQLWNEGKVLELMDPVLLKDSCSPNEFLRYINIGLLCVQEDANNRPTMSSVVLMLKTETISLSKPERPAFFTGRSENHHHPIGAYTCSVNGLTVSDDMPR</sequence>
<evidence type="ECO:0000256" key="6">
    <source>
        <dbReference type="ARBA" id="ARBA00022737"/>
    </source>
</evidence>
<keyword evidence="12" id="KW-0675">Receptor</keyword>
<keyword evidence="13" id="KW-0325">Glycoprotein</keyword>
<feature type="transmembrane region" description="Helical" evidence="15">
    <location>
        <begin position="275"/>
        <end position="301"/>
    </location>
</feature>
<protein>
    <recommendedName>
        <fullName evidence="21">Cysteine-rich receptor-like protein kinase 10</fullName>
    </recommendedName>
</protein>
<feature type="compositionally biased region" description="Pro residues" evidence="14">
    <location>
        <begin position="251"/>
        <end position="264"/>
    </location>
</feature>
<dbReference type="PROSITE" id="PS00108">
    <property type="entry name" value="PROTEIN_KINASE_ST"/>
    <property type="match status" value="1"/>
</dbReference>
<keyword evidence="5 16" id="KW-0732">Signal</keyword>
<keyword evidence="7" id="KW-0547">Nucleotide-binding</keyword>
<feature type="domain" description="Protein kinase" evidence="17">
    <location>
        <begin position="289"/>
        <end position="597"/>
    </location>
</feature>
<dbReference type="Pfam" id="PF01657">
    <property type="entry name" value="Stress-antifung"/>
    <property type="match status" value="2"/>
</dbReference>
<dbReference type="AlphaFoldDB" id="A0AAD4UUP4"/>
<name>A0AAD4UUP4_PRUDU</name>
<keyword evidence="20" id="KW-1185">Reference proteome</keyword>
<keyword evidence="9" id="KW-0067">ATP-binding</keyword>
<comment type="caution">
    <text evidence="19">The sequence shown here is derived from an EMBL/GenBank/DDBJ whole genome shotgun (WGS) entry which is preliminary data.</text>
</comment>
<evidence type="ECO:0000256" key="5">
    <source>
        <dbReference type="ARBA" id="ARBA00022729"/>
    </source>
</evidence>
<keyword evidence="2" id="KW-0723">Serine/threonine-protein kinase</keyword>
<dbReference type="Gene3D" id="3.30.200.20">
    <property type="entry name" value="Phosphorylase Kinase, domain 1"/>
    <property type="match status" value="1"/>
</dbReference>
<feature type="domain" description="Gnk2-homologous" evidence="18">
    <location>
        <begin position="129"/>
        <end position="235"/>
    </location>
</feature>
<keyword evidence="8" id="KW-0418">Kinase</keyword>
<evidence type="ECO:0000256" key="11">
    <source>
        <dbReference type="ARBA" id="ARBA00023136"/>
    </source>
</evidence>
<reference evidence="19 20" key="1">
    <citation type="journal article" date="2022" name="G3 (Bethesda)">
        <title>Whole-genome sequence and methylome profiling of the almond [Prunus dulcis (Mill.) D.A. Webb] cultivar 'Nonpareil'.</title>
        <authorList>
            <person name="D'Amico-Willman K.M."/>
            <person name="Ouma W.Z."/>
            <person name="Meulia T."/>
            <person name="Sideli G.M."/>
            <person name="Gradziel T.M."/>
            <person name="Fresnedo-Ramirez J."/>
        </authorList>
    </citation>
    <scope>NUCLEOTIDE SEQUENCE [LARGE SCALE GENOMIC DNA]</scope>
    <source>
        <strain evidence="19">Clone GOH B32 T37-40</strain>
    </source>
</reference>
<dbReference type="InterPro" id="IPR002902">
    <property type="entry name" value="GNK2"/>
</dbReference>
<evidence type="ECO:0000256" key="9">
    <source>
        <dbReference type="ARBA" id="ARBA00022840"/>
    </source>
</evidence>
<evidence type="ECO:0000256" key="2">
    <source>
        <dbReference type="ARBA" id="ARBA00022527"/>
    </source>
</evidence>
<dbReference type="SUPFAM" id="SSF56112">
    <property type="entry name" value="Protein kinase-like (PK-like)"/>
    <property type="match status" value="1"/>
</dbReference>
<evidence type="ECO:0000256" key="7">
    <source>
        <dbReference type="ARBA" id="ARBA00022741"/>
    </source>
</evidence>
<feature type="domain" description="Gnk2-homologous" evidence="18">
    <location>
        <begin position="19"/>
        <end position="120"/>
    </location>
</feature>
<evidence type="ECO:0000259" key="17">
    <source>
        <dbReference type="PROSITE" id="PS50011"/>
    </source>
</evidence>
<keyword evidence="6" id="KW-0677">Repeat</keyword>
<dbReference type="EMBL" id="JAJFAZ020000008">
    <property type="protein sequence ID" value="KAI5312446.1"/>
    <property type="molecule type" value="Genomic_DNA"/>
</dbReference>
<evidence type="ECO:0000256" key="12">
    <source>
        <dbReference type="ARBA" id="ARBA00023170"/>
    </source>
</evidence>
<evidence type="ECO:0000256" key="16">
    <source>
        <dbReference type="SAM" id="SignalP"/>
    </source>
</evidence>
<evidence type="ECO:0000256" key="13">
    <source>
        <dbReference type="ARBA" id="ARBA00023180"/>
    </source>
</evidence>
<evidence type="ECO:0000256" key="4">
    <source>
        <dbReference type="ARBA" id="ARBA00022692"/>
    </source>
</evidence>
<dbReference type="PROSITE" id="PS51473">
    <property type="entry name" value="GNK2"/>
    <property type="match status" value="2"/>
</dbReference>
<gene>
    <name evidence="19" type="ORF">L3X38_041619</name>
</gene>
<evidence type="ECO:0000256" key="10">
    <source>
        <dbReference type="ARBA" id="ARBA00022989"/>
    </source>
</evidence>
<dbReference type="Gene3D" id="1.10.510.10">
    <property type="entry name" value="Transferase(Phosphotransferase) domain 1"/>
    <property type="match status" value="1"/>
</dbReference>
<feature type="region of interest" description="Disordered" evidence="14">
    <location>
        <begin position="244"/>
        <end position="268"/>
    </location>
</feature>
<dbReference type="Pfam" id="PF07714">
    <property type="entry name" value="PK_Tyr_Ser-Thr"/>
    <property type="match status" value="1"/>
</dbReference>
<evidence type="ECO:0008006" key="21">
    <source>
        <dbReference type="Google" id="ProtNLM"/>
    </source>
</evidence>
<dbReference type="Gene3D" id="3.30.430.20">
    <property type="entry name" value="Gnk2 domain, C-X8-C-X2-C motif"/>
    <property type="match status" value="2"/>
</dbReference>
<keyword evidence="3" id="KW-0808">Transferase</keyword>
<comment type="subcellular location">
    <subcellularLocation>
        <location evidence="1">Membrane</location>
        <topology evidence="1">Single-pass membrane protein</topology>
    </subcellularLocation>
</comment>
<dbReference type="GO" id="GO:0005524">
    <property type="term" value="F:ATP binding"/>
    <property type="evidence" value="ECO:0007669"/>
    <property type="project" value="UniProtKB-KW"/>
</dbReference>
<feature type="signal peptide" evidence="16">
    <location>
        <begin position="1"/>
        <end position="19"/>
    </location>
</feature>
<evidence type="ECO:0000256" key="15">
    <source>
        <dbReference type="SAM" id="Phobius"/>
    </source>
</evidence>
<evidence type="ECO:0000313" key="20">
    <source>
        <dbReference type="Proteomes" id="UP001054821"/>
    </source>
</evidence>
<dbReference type="GO" id="GO:0005886">
    <property type="term" value="C:plasma membrane"/>
    <property type="evidence" value="ECO:0007669"/>
    <property type="project" value="TreeGrafter"/>
</dbReference>
<dbReference type="CDD" id="cd23509">
    <property type="entry name" value="Gnk2-like"/>
    <property type="match status" value="2"/>
</dbReference>
<dbReference type="PANTHER" id="PTHR27002">
    <property type="entry name" value="RECEPTOR-LIKE SERINE/THREONINE-PROTEIN KINASE SD1-8"/>
    <property type="match status" value="1"/>
</dbReference>
<evidence type="ECO:0000256" key="14">
    <source>
        <dbReference type="SAM" id="MobiDB-lite"/>
    </source>
</evidence>
<proteinExistence type="predicted"/>
<dbReference type="SMART" id="SM00220">
    <property type="entry name" value="S_TKc"/>
    <property type="match status" value="1"/>
</dbReference>
<feature type="chain" id="PRO_5042029952" description="Cysteine-rich receptor-like protein kinase 10" evidence="16">
    <location>
        <begin position="20"/>
        <end position="637"/>
    </location>
</feature>
<keyword evidence="10 15" id="KW-1133">Transmembrane helix</keyword>
<evidence type="ECO:0000256" key="8">
    <source>
        <dbReference type="ARBA" id="ARBA00022777"/>
    </source>
</evidence>
<dbReference type="InterPro" id="IPR038408">
    <property type="entry name" value="GNK2_sf"/>
</dbReference>